<evidence type="ECO:0008006" key="4">
    <source>
        <dbReference type="Google" id="ProtNLM"/>
    </source>
</evidence>
<proteinExistence type="predicted"/>
<sequence length="398" mass="44870">MDAQSSSRIASVSGQLARYAEALQSKDTNIMSYRRPDVMSAIRTKDVSRHDNPTHKNDLTDNLMGKIVKKKILNSVSCDRLDSSTFTDHEGVRWFQPQINVNLDNLSHLYGGDDEADYHSKQALFKEISERTTSAILDRIGSQVHYNGFLPLSQENITSCIETALSSIINDLKFGNELQNIRSKWLSNNSNITSQGLEKTYFDHREFAPENAFKPDSELQSIVNSDQLDLSLSPERLDSMINSEIIEADLEGDKAEERRRLNPDRPKSFTQSTPSNLTQASEAQERYRKIREHIMEVFKEGIATATEKTVNSQMGLSETEWAKNGKLEDILYQPSLLSTASTKPTALLHPGPVINFWKSKNGFDAGSTESNYFLPTTEELDESYTRAESVEIPKVYGI</sequence>
<dbReference type="Proteomes" id="UP001355207">
    <property type="component" value="Chromosome 5"/>
</dbReference>
<keyword evidence="3" id="KW-1185">Reference proteome</keyword>
<feature type="region of interest" description="Disordered" evidence="1">
    <location>
        <begin position="248"/>
        <end position="281"/>
    </location>
</feature>
<dbReference type="EMBL" id="CP144102">
    <property type="protein sequence ID" value="WWC89013.1"/>
    <property type="molecule type" value="Genomic_DNA"/>
</dbReference>
<feature type="compositionally biased region" description="Polar residues" evidence="1">
    <location>
        <begin position="268"/>
        <end position="281"/>
    </location>
</feature>
<evidence type="ECO:0000256" key="1">
    <source>
        <dbReference type="SAM" id="MobiDB-lite"/>
    </source>
</evidence>
<dbReference type="AlphaFoldDB" id="A0AAX4JVU6"/>
<reference evidence="2 3" key="1">
    <citation type="submission" date="2024-01" db="EMBL/GenBank/DDBJ databases">
        <title>Comparative genomics of Cryptococcus and Kwoniella reveals pathogenesis evolution and contrasting modes of karyotype evolution via chromosome fusion or intercentromeric recombination.</title>
        <authorList>
            <person name="Coelho M.A."/>
            <person name="David-Palma M."/>
            <person name="Shea T."/>
            <person name="Bowers K."/>
            <person name="McGinley-Smith S."/>
            <person name="Mohammad A.W."/>
            <person name="Gnirke A."/>
            <person name="Yurkov A.M."/>
            <person name="Nowrousian M."/>
            <person name="Sun S."/>
            <person name="Cuomo C.A."/>
            <person name="Heitman J."/>
        </authorList>
    </citation>
    <scope>NUCLEOTIDE SEQUENCE [LARGE SCALE GENOMIC DNA]</scope>
    <source>
        <strain evidence="2 3">CBS 6074</strain>
    </source>
</reference>
<evidence type="ECO:0000313" key="2">
    <source>
        <dbReference type="EMBL" id="WWC89013.1"/>
    </source>
</evidence>
<dbReference type="GeneID" id="91094601"/>
<evidence type="ECO:0000313" key="3">
    <source>
        <dbReference type="Proteomes" id="UP001355207"/>
    </source>
</evidence>
<organism evidence="2 3">
    <name type="scientific">Kwoniella dendrophila CBS 6074</name>
    <dbReference type="NCBI Taxonomy" id="1295534"/>
    <lineage>
        <taxon>Eukaryota</taxon>
        <taxon>Fungi</taxon>
        <taxon>Dikarya</taxon>
        <taxon>Basidiomycota</taxon>
        <taxon>Agaricomycotina</taxon>
        <taxon>Tremellomycetes</taxon>
        <taxon>Tremellales</taxon>
        <taxon>Cryptococcaceae</taxon>
        <taxon>Kwoniella</taxon>
    </lineage>
</organism>
<name>A0AAX4JVU6_9TREE</name>
<gene>
    <name evidence="2" type="ORF">L201_003931</name>
</gene>
<accession>A0AAX4JVU6</accession>
<feature type="compositionally biased region" description="Basic and acidic residues" evidence="1">
    <location>
        <begin position="251"/>
        <end position="267"/>
    </location>
</feature>
<protein>
    <recommendedName>
        <fullName evidence="4">Transcriptional regulatory protein RXT2 N-terminal domain-containing protein</fullName>
    </recommendedName>
</protein>
<dbReference type="RefSeq" id="XP_066075776.1">
    <property type="nucleotide sequence ID" value="XM_066219679.1"/>
</dbReference>